<gene>
    <name evidence="10" type="ORF">VCS650_LOCUS3012</name>
</gene>
<name>A0A813RKI3_9BILA</name>
<evidence type="ECO:0000256" key="5">
    <source>
        <dbReference type="ARBA" id="ARBA00023136"/>
    </source>
</evidence>
<evidence type="ECO:0000256" key="4">
    <source>
        <dbReference type="ARBA" id="ARBA00023040"/>
    </source>
</evidence>
<proteinExistence type="predicted"/>
<evidence type="ECO:0000259" key="9">
    <source>
        <dbReference type="PROSITE" id="PS50262"/>
    </source>
</evidence>
<keyword evidence="6" id="KW-0675">Receptor</keyword>
<dbReference type="PROSITE" id="PS50262">
    <property type="entry name" value="G_PROTEIN_RECEP_F1_2"/>
    <property type="match status" value="1"/>
</dbReference>
<feature type="transmembrane region" description="Helical" evidence="8">
    <location>
        <begin position="285"/>
        <end position="306"/>
    </location>
</feature>
<feature type="transmembrane region" description="Helical" evidence="8">
    <location>
        <begin position="104"/>
        <end position="122"/>
    </location>
</feature>
<keyword evidence="3 8" id="KW-1133">Transmembrane helix</keyword>
<dbReference type="InterPro" id="IPR000276">
    <property type="entry name" value="GPCR_Rhodpsn"/>
</dbReference>
<accession>A0A813RKI3</accession>
<feature type="transmembrane region" description="Helical" evidence="8">
    <location>
        <begin position="244"/>
        <end position="265"/>
    </location>
</feature>
<dbReference type="Gene3D" id="1.20.1070.10">
    <property type="entry name" value="Rhodopsin 7-helix transmembrane proteins"/>
    <property type="match status" value="1"/>
</dbReference>
<dbReference type="EMBL" id="CAJNON010000015">
    <property type="protein sequence ID" value="CAF0782380.1"/>
    <property type="molecule type" value="Genomic_DNA"/>
</dbReference>
<dbReference type="AlphaFoldDB" id="A0A813RKI3"/>
<evidence type="ECO:0000256" key="2">
    <source>
        <dbReference type="ARBA" id="ARBA00022692"/>
    </source>
</evidence>
<feature type="transmembrane region" description="Helical" evidence="8">
    <location>
        <begin position="142"/>
        <end position="165"/>
    </location>
</feature>
<dbReference type="GO" id="GO:0004930">
    <property type="term" value="F:G protein-coupled receptor activity"/>
    <property type="evidence" value="ECO:0007669"/>
    <property type="project" value="UniProtKB-KW"/>
</dbReference>
<dbReference type="PANTHER" id="PTHR24243">
    <property type="entry name" value="G-PROTEIN COUPLED RECEPTOR"/>
    <property type="match status" value="1"/>
</dbReference>
<dbReference type="OrthoDB" id="10081605at2759"/>
<evidence type="ECO:0000256" key="7">
    <source>
        <dbReference type="ARBA" id="ARBA00023224"/>
    </source>
</evidence>
<dbReference type="Pfam" id="PF00001">
    <property type="entry name" value="7tm_1"/>
    <property type="match status" value="1"/>
</dbReference>
<evidence type="ECO:0000256" key="8">
    <source>
        <dbReference type="SAM" id="Phobius"/>
    </source>
</evidence>
<comment type="caution">
    <text evidence="10">The sequence shown here is derived from an EMBL/GenBank/DDBJ whole genome shotgun (WGS) entry which is preliminary data.</text>
</comment>
<dbReference type="Proteomes" id="UP000663891">
    <property type="component" value="Unassembled WGS sequence"/>
</dbReference>
<evidence type="ECO:0000256" key="3">
    <source>
        <dbReference type="ARBA" id="ARBA00022989"/>
    </source>
</evidence>
<dbReference type="SUPFAM" id="SSF81321">
    <property type="entry name" value="Family A G protein-coupled receptor-like"/>
    <property type="match status" value="1"/>
</dbReference>
<organism evidence="10 11">
    <name type="scientific">Adineta steineri</name>
    <dbReference type="NCBI Taxonomy" id="433720"/>
    <lineage>
        <taxon>Eukaryota</taxon>
        <taxon>Metazoa</taxon>
        <taxon>Spiralia</taxon>
        <taxon>Gnathifera</taxon>
        <taxon>Rotifera</taxon>
        <taxon>Eurotatoria</taxon>
        <taxon>Bdelloidea</taxon>
        <taxon>Adinetida</taxon>
        <taxon>Adinetidae</taxon>
        <taxon>Adineta</taxon>
    </lineage>
</organism>
<evidence type="ECO:0000313" key="11">
    <source>
        <dbReference type="Proteomes" id="UP000663891"/>
    </source>
</evidence>
<feature type="transmembrane region" description="Helical" evidence="8">
    <location>
        <begin position="62"/>
        <end position="84"/>
    </location>
</feature>
<sequence>MNDTTVNIYDNQAYLISIIDLLNKTISQFGLGLIMFMGNIGSVLTCIVFYQPTFHKNPCAMYFLASSFSQFFTFNFSLLTRMIHYGYNIQTLNTSLWYCKIRSYLFYLFIAIPRYNIIFASIDRYFASSRDALRRQWSSSKIAFRLIIGNIFFWCILYIQVIIFYDITTGTCYYQSGAYGMFFSIYISIDSGILPTCLMLVFGLLTLNNVHQTRKRINPGLQPDRTRSIRFGKMSKKDVQFHRMLANQICLFVILNLPNPCYLIYRSSTLYAVKSPLRRTVESFVGNMTYVPIYLGFSLTFANFAISSQIFRQEFIQFIQTKILRRPVASVTRGRIIAVRALRSKDENE</sequence>
<feature type="transmembrane region" description="Helical" evidence="8">
    <location>
        <begin position="185"/>
        <end position="207"/>
    </location>
</feature>
<dbReference type="PANTHER" id="PTHR24243:SF230">
    <property type="entry name" value="G-PROTEIN COUPLED RECEPTORS FAMILY 1 PROFILE DOMAIN-CONTAINING PROTEIN"/>
    <property type="match status" value="1"/>
</dbReference>
<keyword evidence="7" id="KW-0807">Transducer</keyword>
<protein>
    <recommendedName>
        <fullName evidence="9">G-protein coupled receptors family 1 profile domain-containing protein</fullName>
    </recommendedName>
</protein>
<evidence type="ECO:0000256" key="6">
    <source>
        <dbReference type="ARBA" id="ARBA00023170"/>
    </source>
</evidence>
<evidence type="ECO:0000313" key="10">
    <source>
        <dbReference type="EMBL" id="CAF0782380.1"/>
    </source>
</evidence>
<feature type="domain" description="G-protein coupled receptors family 1 profile" evidence="9">
    <location>
        <begin position="41"/>
        <end position="311"/>
    </location>
</feature>
<feature type="transmembrane region" description="Helical" evidence="8">
    <location>
        <begin position="29"/>
        <end position="50"/>
    </location>
</feature>
<keyword evidence="2 8" id="KW-0812">Transmembrane</keyword>
<keyword evidence="5 8" id="KW-0472">Membrane</keyword>
<dbReference type="InterPro" id="IPR017452">
    <property type="entry name" value="GPCR_Rhodpsn_7TM"/>
</dbReference>
<reference evidence="10" key="1">
    <citation type="submission" date="2021-02" db="EMBL/GenBank/DDBJ databases">
        <authorList>
            <person name="Nowell W R."/>
        </authorList>
    </citation>
    <scope>NUCLEOTIDE SEQUENCE</scope>
</reference>
<dbReference type="GO" id="GO:0005886">
    <property type="term" value="C:plasma membrane"/>
    <property type="evidence" value="ECO:0007669"/>
    <property type="project" value="TreeGrafter"/>
</dbReference>
<evidence type="ECO:0000256" key="1">
    <source>
        <dbReference type="ARBA" id="ARBA00004141"/>
    </source>
</evidence>
<keyword evidence="4" id="KW-0297">G-protein coupled receptor</keyword>
<comment type="subcellular location">
    <subcellularLocation>
        <location evidence="1">Membrane</location>
        <topology evidence="1">Multi-pass membrane protein</topology>
    </subcellularLocation>
</comment>